<evidence type="ECO:0000256" key="4">
    <source>
        <dbReference type="ARBA" id="ARBA00022777"/>
    </source>
</evidence>
<dbReference type="GO" id="GO:0008443">
    <property type="term" value="F:phosphofructokinase activity"/>
    <property type="evidence" value="ECO:0007669"/>
    <property type="project" value="TreeGrafter"/>
</dbReference>
<sequence length="318" mass="35443">MKSVLAVCLNPALDREFVIDNFKIDKLNVVPNEKNKMTPGGKGVNVAVILSKYNIPSIVTGFIGGYVGNVLLSELRKIDSLISTSFVHISDETRENIAIADTVNHTLTEINSEGPVVDLHSIEAFLKRYEVLVQQVKTVVISGSIPRGVPNSIYGELTKIAKRYNKTVFWEARDEIILESMKIAFPDVLKYDLRRSEKILGNILNTEKEYVEATKEFIKKGARLVILSYKTVFDFVGTVDGVWKFSPKVNIDHSYLLGAGDTFVASMIMAQLEGKCCVDMARYGYAAAVAKTSYMGKEPPSRQQIEEYLSLVSSERVE</sequence>
<dbReference type="AlphaFoldDB" id="A0A7C5Y8Y0"/>
<dbReference type="InterPro" id="IPR023314">
    <property type="entry name" value="Myo_inos_IolC-like_sf"/>
</dbReference>
<dbReference type="PIRSF" id="PIRSF000535">
    <property type="entry name" value="1PFK/6PFK/LacC"/>
    <property type="match status" value="1"/>
</dbReference>
<dbReference type="GO" id="GO:0005829">
    <property type="term" value="C:cytosol"/>
    <property type="evidence" value="ECO:0007669"/>
    <property type="project" value="TreeGrafter"/>
</dbReference>
<evidence type="ECO:0000256" key="3">
    <source>
        <dbReference type="ARBA" id="ARBA00022741"/>
    </source>
</evidence>
<accession>A0A7C5Y8Y0</accession>
<dbReference type="InterPro" id="IPR017583">
    <property type="entry name" value="Tagatose/fructose_Pkinase"/>
</dbReference>
<dbReference type="PANTHER" id="PTHR46566:SF1">
    <property type="entry name" value="1-PHOSPHOFRUCTOKINASE"/>
    <property type="match status" value="1"/>
</dbReference>
<comment type="similarity">
    <text evidence="1">Belongs to the carbohydrate kinase PfkB family.</text>
</comment>
<protein>
    <submittedName>
        <fullName evidence="8">Ribokinase</fullName>
    </submittedName>
</protein>
<evidence type="ECO:0000256" key="6">
    <source>
        <dbReference type="PIRNR" id="PIRNR000535"/>
    </source>
</evidence>
<dbReference type="EMBL" id="DRXW01000168">
    <property type="protein sequence ID" value="HHR33812.1"/>
    <property type="molecule type" value="Genomic_DNA"/>
</dbReference>
<keyword evidence="2 6" id="KW-0808">Transferase</keyword>
<organism evidence="8">
    <name type="scientific">Fervidobacterium nodosum</name>
    <dbReference type="NCBI Taxonomy" id="2424"/>
    <lineage>
        <taxon>Bacteria</taxon>
        <taxon>Thermotogati</taxon>
        <taxon>Thermotogota</taxon>
        <taxon>Thermotogae</taxon>
        <taxon>Thermotogales</taxon>
        <taxon>Fervidobacteriaceae</taxon>
        <taxon>Fervidobacterium</taxon>
    </lineage>
</organism>
<dbReference type="Pfam" id="PF00294">
    <property type="entry name" value="PfkB"/>
    <property type="match status" value="1"/>
</dbReference>
<evidence type="ECO:0000256" key="5">
    <source>
        <dbReference type="ARBA" id="ARBA00022840"/>
    </source>
</evidence>
<comment type="caution">
    <text evidence="8">The sequence shown here is derived from an EMBL/GenBank/DDBJ whole genome shotgun (WGS) entry which is preliminary data.</text>
</comment>
<dbReference type="GO" id="GO:0005524">
    <property type="term" value="F:ATP binding"/>
    <property type="evidence" value="ECO:0007669"/>
    <property type="project" value="UniProtKB-KW"/>
</dbReference>
<keyword evidence="4 8" id="KW-0418">Kinase</keyword>
<dbReference type="Gene3D" id="3.40.1190.20">
    <property type="match status" value="1"/>
</dbReference>
<gene>
    <name evidence="8" type="ORF">ENM46_02580</name>
</gene>
<evidence type="ECO:0000259" key="7">
    <source>
        <dbReference type="Pfam" id="PF00294"/>
    </source>
</evidence>
<dbReference type="PANTHER" id="PTHR46566">
    <property type="entry name" value="1-PHOSPHOFRUCTOKINASE-RELATED"/>
    <property type="match status" value="1"/>
</dbReference>
<dbReference type="Gene3D" id="2.20.150.10">
    <property type="entry name" value="putative 5-dehydro-2- deoxygluconokinase"/>
    <property type="match status" value="1"/>
</dbReference>
<feature type="domain" description="Carbohydrate kinase PfkB" evidence="7">
    <location>
        <begin position="28"/>
        <end position="298"/>
    </location>
</feature>
<keyword evidence="3" id="KW-0547">Nucleotide-binding</keyword>
<keyword evidence="5" id="KW-0067">ATP-binding</keyword>
<dbReference type="InterPro" id="IPR029056">
    <property type="entry name" value="Ribokinase-like"/>
</dbReference>
<dbReference type="SUPFAM" id="SSF53613">
    <property type="entry name" value="Ribokinase-like"/>
    <property type="match status" value="1"/>
</dbReference>
<reference evidence="8" key="1">
    <citation type="journal article" date="2020" name="mSystems">
        <title>Genome- and Community-Level Interaction Insights into Carbon Utilization and Element Cycling Functions of Hydrothermarchaeota in Hydrothermal Sediment.</title>
        <authorList>
            <person name="Zhou Z."/>
            <person name="Liu Y."/>
            <person name="Xu W."/>
            <person name="Pan J."/>
            <person name="Luo Z.H."/>
            <person name="Li M."/>
        </authorList>
    </citation>
    <scope>NUCLEOTIDE SEQUENCE [LARGE SCALE GENOMIC DNA]</scope>
    <source>
        <strain evidence="8">SpSt-1088</strain>
    </source>
</reference>
<dbReference type="InterPro" id="IPR011611">
    <property type="entry name" value="PfkB_dom"/>
</dbReference>
<evidence type="ECO:0000256" key="2">
    <source>
        <dbReference type="ARBA" id="ARBA00022679"/>
    </source>
</evidence>
<evidence type="ECO:0000256" key="1">
    <source>
        <dbReference type="ARBA" id="ARBA00010688"/>
    </source>
</evidence>
<proteinExistence type="inferred from homology"/>
<evidence type="ECO:0000313" key="8">
    <source>
        <dbReference type="EMBL" id="HHR33812.1"/>
    </source>
</evidence>
<name>A0A7C5Y8Y0_9BACT</name>